<dbReference type="GO" id="GO:0006614">
    <property type="term" value="P:SRP-dependent cotranslational protein targeting to membrane"/>
    <property type="evidence" value="ECO:0007669"/>
    <property type="project" value="InterPro"/>
</dbReference>
<comment type="caution">
    <text evidence="2">The sequence shown here is derived from an EMBL/GenBank/DDBJ whole genome shotgun (WGS) entry which is preliminary data.</text>
</comment>
<accession>A0A645DZQ3</accession>
<dbReference type="InterPro" id="IPR004125">
    <property type="entry name" value="Signal_recog_particle_SRP54_M"/>
</dbReference>
<feature type="domain" description="Signal recognition particle SRP54 subunit M-domain" evidence="1">
    <location>
        <begin position="31"/>
        <end position="129"/>
    </location>
</feature>
<dbReference type="SUPFAM" id="SSF47446">
    <property type="entry name" value="Signal peptide-binding domain"/>
    <property type="match status" value="1"/>
</dbReference>
<evidence type="ECO:0000259" key="1">
    <source>
        <dbReference type="Pfam" id="PF02978"/>
    </source>
</evidence>
<reference evidence="2" key="1">
    <citation type="submission" date="2019-08" db="EMBL/GenBank/DDBJ databases">
        <authorList>
            <person name="Kucharzyk K."/>
            <person name="Murdoch R.W."/>
            <person name="Higgins S."/>
            <person name="Loffler F."/>
        </authorList>
    </citation>
    <scope>NUCLEOTIDE SEQUENCE</scope>
</reference>
<evidence type="ECO:0000313" key="2">
    <source>
        <dbReference type="EMBL" id="MPM94867.1"/>
    </source>
</evidence>
<dbReference type="InterPro" id="IPR022941">
    <property type="entry name" value="SRP54"/>
</dbReference>
<organism evidence="2">
    <name type="scientific">bioreactor metagenome</name>
    <dbReference type="NCBI Taxonomy" id="1076179"/>
    <lineage>
        <taxon>unclassified sequences</taxon>
        <taxon>metagenomes</taxon>
        <taxon>ecological metagenomes</taxon>
    </lineage>
</organism>
<gene>
    <name evidence="2" type="primary">ffh_39</name>
    <name evidence="2" type="ORF">SDC9_142016</name>
</gene>
<proteinExistence type="predicted"/>
<dbReference type="GO" id="GO:0008312">
    <property type="term" value="F:7S RNA binding"/>
    <property type="evidence" value="ECO:0007669"/>
    <property type="project" value="InterPro"/>
</dbReference>
<dbReference type="AlphaFoldDB" id="A0A645DZQ3"/>
<dbReference type="GO" id="GO:0048500">
    <property type="term" value="C:signal recognition particle"/>
    <property type="evidence" value="ECO:0007669"/>
    <property type="project" value="InterPro"/>
</dbReference>
<sequence>MGDVLTLIEKAQENFDAKKAEELERKMRSQKLDLADFLDQMRQLKSMGGAEQMLSMMPGVNPAALKDGAVDEREFSKAEAIICAMTLRERANPDMINSSRKRRIASGSGTGVEDVNRLLRQFDMMKKLMKQLGGVPGKRKKGFGGMRLPF</sequence>
<dbReference type="InterPro" id="IPR036891">
    <property type="entry name" value="Signal_recog_part_SRP54_M_sf"/>
</dbReference>
<dbReference type="Gene3D" id="1.10.260.30">
    <property type="entry name" value="Signal recognition particle, SRP54 subunit, M-domain"/>
    <property type="match status" value="1"/>
</dbReference>
<dbReference type="EMBL" id="VSSQ01041443">
    <property type="protein sequence ID" value="MPM94867.1"/>
    <property type="molecule type" value="Genomic_DNA"/>
</dbReference>
<dbReference type="GO" id="GO:0005525">
    <property type="term" value="F:GTP binding"/>
    <property type="evidence" value="ECO:0007669"/>
    <property type="project" value="InterPro"/>
</dbReference>
<protein>
    <submittedName>
        <fullName evidence="2">Signal recognition particle protein</fullName>
    </submittedName>
</protein>
<dbReference type="PANTHER" id="PTHR11564:SF5">
    <property type="entry name" value="SIGNAL RECOGNITION PARTICLE SUBUNIT SRP54"/>
    <property type="match status" value="1"/>
</dbReference>
<dbReference type="PANTHER" id="PTHR11564">
    <property type="entry name" value="SIGNAL RECOGNITION PARTICLE 54K PROTEIN SRP54"/>
    <property type="match status" value="1"/>
</dbReference>
<dbReference type="Pfam" id="PF02978">
    <property type="entry name" value="SRP_SPB"/>
    <property type="match status" value="1"/>
</dbReference>
<dbReference type="GO" id="GO:0003924">
    <property type="term" value="F:GTPase activity"/>
    <property type="evidence" value="ECO:0007669"/>
    <property type="project" value="InterPro"/>
</dbReference>
<name>A0A645DZQ3_9ZZZZ</name>